<dbReference type="CDD" id="cd01555">
    <property type="entry name" value="UdpNAET"/>
    <property type="match status" value="1"/>
</dbReference>
<comment type="catalytic activity">
    <reaction evidence="11 12">
        <text>phosphoenolpyruvate + UDP-N-acetyl-alpha-D-glucosamine = UDP-N-acetyl-3-O-(1-carboxyvinyl)-alpha-D-glucosamine + phosphate</text>
        <dbReference type="Rhea" id="RHEA:18681"/>
        <dbReference type="ChEBI" id="CHEBI:43474"/>
        <dbReference type="ChEBI" id="CHEBI:57705"/>
        <dbReference type="ChEBI" id="CHEBI:58702"/>
        <dbReference type="ChEBI" id="CHEBI:68483"/>
        <dbReference type="EC" id="2.5.1.7"/>
    </reaction>
</comment>
<keyword evidence="12" id="KW-0670">Pyruvate</keyword>
<dbReference type="InterPro" id="IPR036968">
    <property type="entry name" value="Enolpyruvate_Tfrase_sf"/>
</dbReference>
<dbReference type="GO" id="GO:0008360">
    <property type="term" value="P:regulation of cell shape"/>
    <property type="evidence" value="ECO:0007669"/>
    <property type="project" value="UniProtKB-KW"/>
</dbReference>
<dbReference type="Proteomes" id="UP000177579">
    <property type="component" value="Unassembled WGS sequence"/>
</dbReference>
<dbReference type="HAMAP" id="MF_00111">
    <property type="entry name" value="MurA"/>
    <property type="match status" value="1"/>
</dbReference>
<organism evidence="14 15">
    <name type="scientific">Candidatus Falkowbacteria bacterium RIFOXYD2_FULL_34_120</name>
    <dbReference type="NCBI Taxonomy" id="1798007"/>
    <lineage>
        <taxon>Bacteria</taxon>
        <taxon>Candidatus Falkowiibacteriota</taxon>
    </lineage>
</organism>
<feature type="binding site" evidence="12">
    <location>
        <position position="93"/>
    </location>
    <ligand>
        <name>UDP-N-acetyl-alpha-D-glucosamine</name>
        <dbReference type="ChEBI" id="CHEBI:57705"/>
    </ligand>
</feature>
<evidence type="ECO:0000256" key="10">
    <source>
        <dbReference type="ARBA" id="ARBA00038367"/>
    </source>
</evidence>
<keyword evidence="5 12" id="KW-0808">Transferase</keyword>
<dbReference type="InterPro" id="IPR001986">
    <property type="entry name" value="Enolpyruvate_Tfrase_dom"/>
</dbReference>
<evidence type="ECO:0000256" key="12">
    <source>
        <dbReference type="HAMAP-Rule" id="MF_00111"/>
    </source>
</evidence>
<dbReference type="GO" id="GO:0071555">
    <property type="term" value="P:cell wall organization"/>
    <property type="evidence" value="ECO:0007669"/>
    <property type="project" value="UniProtKB-KW"/>
</dbReference>
<feature type="binding site" evidence="12">
    <location>
        <position position="309"/>
    </location>
    <ligand>
        <name>UDP-N-acetyl-alpha-D-glucosamine</name>
        <dbReference type="ChEBI" id="CHEBI:57705"/>
    </ligand>
</feature>
<dbReference type="InterPro" id="IPR005750">
    <property type="entry name" value="UDP_GlcNAc_COvinyl_MurA"/>
</dbReference>
<protein>
    <recommendedName>
        <fullName evidence="12">UDP-N-acetylglucosamine 1-carboxyvinyltransferase</fullName>
        <ecNumber evidence="12">2.5.1.7</ecNumber>
    </recommendedName>
    <alternativeName>
        <fullName evidence="12">Enoylpyruvate transferase</fullName>
    </alternativeName>
    <alternativeName>
        <fullName evidence="12">UDP-N-acetylglucosamine enolpyruvyl transferase</fullName>
        <shortName evidence="12">EPT</shortName>
    </alternativeName>
</protein>
<name>A0A1F5TQ93_9BACT</name>
<feature type="modified residue" description="2-(S-cysteinyl)pyruvic acid O-phosphothioketal" evidence="12">
    <location>
        <position position="117"/>
    </location>
</feature>
<dbReference type="NCBIfam" id="NF006873">
    <property type="entry name" value="PRK09369.1"/>
    <property type="match status" value="1"/>
</dbReference>
<evidence type="ECO:0000259" key="13">
    <source>
        <dbReference type="Pfam" id="PF00275"/>
    </source>
</evidence>
<evidence type="ECO:0000256" key="2">
    <source>
        <dbReference type="ARBA" id="ARBA00004752"/>
    </source>
</evidence>
<keyword evidence="9 12" id="KW-0961">Cell wall biogenesis/degradation</keyword>
<evidence type="ECO:0000256" key="8">
    <source>
        <dbReference type="ARBA" id="ARBA00023306"/>
    </source>
</evidence>
<accession>A0A1F5TQ93</accession>
<evidence type="ECO:0000256" key="7">
    <source>
        <dbReference type="ARBA" id="ARBA00022984"/>
    </source>
</evidence>
<feature type="active site" description="Proton donor" evidence="12">
    <location>
        <position position="117"/>
    </location>
</feature>
<dbReference type="GO" id="GO:0009252">
    <property type="term" value="P:peptidoglycan biosynthetic process"/>
    <property type="evidence" value="ECO:0007669"/>
    <property type="project" value="UniProtKB-UniRule"/>
</dbReference>
<comment type="similarity">
    <text evidence="10 12">Belongs to the EPSP synthase family. MurA subfamily.</text>
</comment>
<keyword evidence="4 12" id="KW-0132">Cell division</keyword>
<dbReference type="Gene3D" id="3.65.10.10">
    <property type="entry name" value="Enolpyruvate transferase domain"/>
    <property type="match status" value="2"/>
</dbReference>
<dbReference type="Pfam" id="PF00275">
    <property type="entry name" value="EPSP_synthase"/>
    <property type="match status" value="1"/>
</dbReference>
<keyword evidence="8 12" id="KW-0131">Cell cycle</keyword>
<comment type="caution">
    <text evidence="12">Lacks conserved residue(s) required for the propagation of feature annotation.</text>
</comment>
<evidence type="ECO:0000256" key="5">
    <source>
        <dbReference type="ARBA" id="ARBA00022679"/>
    </source>
</evidence>
<dbReference type="InterPro" id="IPR050068">
    <property type="entry name" value="MurA_subfamily"/>
</dbReference>
<dbReference type="PANTHER" id="PTHR43783">
    <property type="entry name" value="UDP-N-ACETYLGLUCOSAMINE 1-CARBOXYVINYLTRANSFERASE"/>
    <property type="match status" value="1"/>
</dbReference>
<proteinExistence type="inferred from homology"/>
<feature type="binding site" evidence="12">
    <location>
        <position position="331"/>
    </location>
    <ligand>
        <name>UDP-N-acetyl-alpha-D-glucosamine</name>
        <dbReference type="ChEBI" id="CHEBI:57705"/>
    </ligand>
</feature>
<dbReference type="PANTHER" id="PTHR43783:SF1">
    <property type="entry name" value="UDP-N-ACETYLGLUCOSAMINE 1-CARBOXYVINYLTRANSFERASE"/>
    <property type="match status" value="1"/>
</dbReference>
<evidence type="ECO:0000313" key="15">
    <source>
        <dbReference type="Proteomes" id="UP000177579"/>
    </source>
</evidence>
<keyword evidence="7 12" id="KW-0573">Peptidoglycan synthesis</keyword>
<feature type="domain" description="Enolpyruvate transferase" evidence="13">
    <location>
        <begin position="7"/>
        <end position="411"/>
    </location>
</feature>
<comment type="subcellular location">
    <subcellularLocation>
        <location evidence="1 12">Cytoplasm</location>
    </subcellularLocation>
</comment>
<reference evidence="14 15" key="1">
    <citation type="journal article" date="2016" name="Nat. Commun.">
        <title>Thousands of microbial genomes shed light on interconnected biogeochemical processes in an aquifer system.</title>
        <authorList>
            <person name="Anantharaman K."/>
            <person name="Brown C.T."/>
            <person name="Hug L.A."/>
            <person name="Sharon I."/>
            <person name="Castelle C.J."/>
            <person name="Probst A.J."/>
            <person name="Thomas B.C."/>
            <person name="Singh A."/>
            <person name="Wilkins M.J."/>
            <person name="Karaoz U."/>
            <person name="Brodie E.L."/>
            <person name="Williams K.H."/>
            <person name="Hubbard S.S."/>
            <person name="Banfield J.F."/>
        </authorList>
    </citation>
    <scope>NUCLEOTIDE SEQUENCE [LARGE SCALE GENOMIC DNA]</scope>
</reference>
<evidence type="ECO:0000256" key="6">
    <source>
        <dbReference type="ARBA" id="ARBA00022960"/>
    </source>
</evidence>
<gene>
    <name evidence="12" type="primary">murA</name>
    <name evidence="14" type="ORF">A2531_03210</name>
</gene>
<dbReference type="SUPFAM" id="SSF55205">
    <property type="entry name" value="EPT/RTPC-like"/>
    <property type="match status" value="1"/>
</dbReference>
<evidence type="ECO:0000256" key="9">
    <source>
        <dbReference type="ARBA" id="ARBA00023316"/>
    </source>
</evidence>
<dbReference type="EMBL" id="MFGO01000014">
    <property type="protein sequence ID" value="OGF41066.1"/>
    <property type="molecule type" value="Genomic_DNA"/>
</dbReference>
<comment type="pathway">
    <text evidence="2 12">Cell wall biogenesis; peptidoglycan biosynthesis.</text>
</comment>
<dbReference type="UniPathway" id="UPA00219"/>
<dbReference type="NCBIfam" id="TIGR01072">
    <property type="entry name" value="murA"/>
    <property type="match status" value="1"/>
</dbReference>
<dbReference type="AlphaFoldDB" id="A0A1F5TQ93"/>
<evidence type="ECO:0000256" key="11">
    <source>
        <dbReference type="ARBA" id="ARBA00047527"/>
    </source>
</evidence>
<feature type="binding site" evidence="12">
    <location>
        <begin position="22"/>
        <end position="23"/>
    </location>
    <ligand>
        <name>phosphoenolpyruvate</name>
        <dbReference type="ChEBI" id="CHEBI:58702"/>
    </ligand>
</feature>
<evidence type="ECO:0000256" key="1">
    <source>
        <dbReference type="ARBA" id="ARBA00004496"/>
    </source>
</evidence>
<dbReference type="GO" id="GO:0019277">
    <property type="term" value="P:UDP-N-acetylgalactosamine biosynthetic process"/>
    <property type="evidence" value="ECO:0007669"/>
    <property type="project" value="InterPro"/>
</dbReference>
<evidence type="ECO:0000313" key="14">
    <source>
        <dbReference type="EMBL" id="OGF41066.1"/>
    </source>
</evidence>
<dbReference type="InterPro" id="IPR013792">
    <property type="entry name" value="RNA3'P_cycl/enolpyr_Trfase_a/b"/>
</dbReference>
<dbReference type="GO" id="GO:0005737">
    <property type="term" value="C:cytoplasm"/>
    <property type="evidence" value="ECO:0007669"/>
    <property type="project" value="UniProtKB-SubCell"/>
</dbReference>
<evidence type="ECO:0000256" key="3">
    <source>
        <dbReference type="ARBA" id="ARBA00022490"/>
    </source>
</evidence>
<dbReference type="EC" id="2.5.1.7" evidence="12"/>
<sequence length="421" mass="46155">MSKLIITGSKKLKGNIRISGNKNSVLPIFAACLLTNQKCIIKNVPDIGDKDAMIDIMRDIGVDIKKINKHCYQIQAKKIKTTNLNPELTNKLRGCITLMGSLTSKFHKMSMPHPGGCIIGKRPLDAHLQVLEEFGAKIKTEKLNNADVYKISNNSIRGTNIFLGEQSVTATENAILLAVLAKGKSIIENAAAEPHVQDLTNFLNKMGAKITGMGTNTIKIIGVKKLRGAIHTLRSDYVEAISFACLAAATKNHLKLTNIISDDLKMALHIFDKMGINYKCTATSLEIFPSTIYAVEKIQDGLWPALSPDAISPFVVLATQAKGNTLIQQWMFEGRLFFVDKLILMGADITLCDPHRVIITGPVKLLGKKVLSPDLRAGITLLIAALMAKGVTEIDNAYQIDRGYENIVERLQKIGADIIRK</sequence>
<keyword evidence="6 12" id="KW-0133">Cell shape</keyword>
<keyword evidence="3 12" id="KW-0963">Cytoplasm</keyword>
<dbReference type="GO" id="GO:0051301">
    <property type="term" value="P:cell division"/>
    <property type="evidence" value="ECO:0007669"/>
    <property type="project" value="UniProtKB-KW"/>
</dbReference>
<comment type="function">
    <text evidence="12">Cell wall formation. Adds enolpyruvyl to UDP-N-acetylglucosamine.</text>
</comment>
<dbReference type="GO" id="GO:0008760">
    <property type="term" value="F:UDP-N-acetylglucosamine 1-carboxyvinyltransferase activity"/>
    <property type="evidence" value="ECO:0007669"/>
    <property type="project" value="UniProtKB-UniRule"/>
</dbReference>
<evidence type="ECO:0000256" key="4">
    <source>
        <dbReference type="ARBA" id="ARBA00022618"/>
    </source>
</evidence>
<comment type="caution">
    <text evidence="14">The sequence shown here is derived from an EMBL/GenBank/DDBJ whole genome shotgun (WGS) entry which is preliminary data.</text>
</comment>